<dbReference type="InterPro" id="IPR022656">
    <property type="entry name" value="XPA_C"/>
</dbReference>
<dbReference type="GO" id="GO:1901255">
    <property type="term" value="P:nucleotide-excision repair involved in interstrand cross-link repair"/>
    <property type="evidence" value="ECO:0007669"/>
    <property type="project" value="TreeGrafter"/>
</dbReference>
<evidence type="ECO:0000313" key="6">
    <source>
        <dbReference type="EnsemblProtists" id="EOD39613"/>
    </source>
</evidence>
<dbReference type="Pfam" id="PF05181">
    <property type="entry name" value="XPA_C"/>
    <property type="match status" value="1"/>
</dbReference>
<name>A0A0D3KV28_EMIH1</name>
<protein>
    <recommendedName>
        <fullName evidence="5">XPA C-terminal domain-containing protein</fullName>
    </recommendedName>
</protein>
<keyword evidence="3" id="KW-0539">Nucleus</keyword>
<dbReference type="KEGG" id="ehx:EMIHUDRAFT_448894"/>
<dbReference type="STRING" id="2903.R1DW02"/>
<dbReference type="PANTHER" id="PTHR10142:SF0">
    <property type="entry name" value="DNA REPAIR PROTEIN COMPLEMENTING XP-A CELLS"/>
    <property type="match status" value="1"/>
</dbReference>
<evidence type="ECO:0000259" key="5">
    <source>
        <dbReference type="Pfam" id="PF05181"/>
    </source>
</evidence>
<evidence type="ECO:0000256" key="4">
    <source>
        <dbReference type="SAM" id="MobiDB-lite"/>
    </source>
</evidence>
<dbReference type="PaxDb" id="2903-EOD39613"/>
<dbReference type="GeneID" id="17284884"/>
<evidence type="ECO:0000256" key="3">
    <source>
        <dbReference type="ARBA" id="ARBA00023242"/>
    </source>
</evidence>
<dbReference type="InterPro" id="IPR009061">
    <property type="entry name" value="DNA-bd_dom_put_sf"/>
</dbReference>
<evidence type="ECO:0000313" key="7">
    <source>
        <dbReference type="Proteomes" id="UP000013827"/>
    </source>
</evidence>
<dbReference type="Gene3D" id="3.90.530.10">
    <property type="entry name" value="XPA C-terminal domain"/>
    <property type="match status" value="1"/>
</dbReference>
<reference evidence="7" key="1">
    <citation type="journal article" date="2013" name="Nature">
        <title>Pan genome of the phytoplankton Emiliania underpins its global distribution.</title>
        <authorList>
            <person name="Read B.A."/>
            <person name="Kegel J."/>
            <person name="Klute M.J."/>
            <person name="Kuo A."/>
            <person name="Lefebvre S.C."/>
            <person name="Maumus F."/>
            <person name="Mayer C."/>
            <person name="Miller J."/>
            <person name="Monier A."/>
            <person name="Salamov A."/>
            <person name="Young J."/>
            <person name="Aguilar M."/>
            <person name="Claverie J.M."/>
            <person name="Frickenhaus S."/>
            <person name="Gonzalez K."/>
            <person name="Herman E.K."/>
            <person name="Lin Y.C."/>
            <person name="Napier J."/>
            <person name="Ogata H."/>
            <person name="Sarno A.F."/>
            <person name="Shmutz J."/>
            <person name="Schroeder D."/>
            <person name="de Vargas C."/>
            <person name="Verret F."/>
            <person name="von Dassow P."/>
            <person name="Valentin K."/>
            <person name="Van de Peer Y."/>
            <person name="Wheeler G."/>
            <person name="Dacks J.B."/>
            <person name="Delwiche C.F."/>
            <person name="Dyhrman S.T."/>
            <person name="Glockner G."/>
            <person name="John U."/>
            <person name="Richards T."/>
            <person name="Worden A.Z."/>
            <person name="Zhang X."/>
            <person name="Grigoriev I.V."/>
            <person name="Allen A.E."/>
            <person name="Bidle K."/>
            <person name="Borodovsky M."/>
            <person name="Bowler C."/>
            <person name="Brownlee C."/>
            <person name="Cock J.M."/>
            <person name="Elias M."/>
            <person name="Gladyshev V.N."/>
            <person name="Groth M."/>
            <person name="Guda C."/>
            <person name="Hadaegh A."/>
            <person name="Iglesias-Rodriguez M.D."/>
            <person name="Jenkins J."/>
            <person name="Jones B.M."/>
            <person name="Lawson T."/>
            <person name="Leese F."/>
            <person name="Lindquist E."/>
            <person name="Lobanov A."/>
            <person name="Lomsadze A."/>
            <person name="Malik S.B."/>
            <person name="Marsh M.E."/>
            <person name="Mackinder L."/>
            <person name="Mock T."/>
            <person name="Mueller-Roeber B."/>
            <person name="Pagarete A."/>
            <person name="Parker M."/>
            <person name="Probert I."/>
            <person name="Quesneville H."/>
            <person name="Raines C."/>
            <person name="Rensing S.A."/>
            <person name="Riano-Pachon D.M."/>
            <person name="Richier S."/>
            <person name="Rokitta S."/>
            <person name="Shiraiwa Y."/>
            <person name="Soanes D.M."/>
            <person name="van der Giezen M."/>
            <person name="Wahlund T.M."/>
            <person name="Williams B."/>
            <person name="Wilson W."/>
            <person name="Wolfe G."/>
            <person name="Wurch L.L."/>
        </authorList>
    </citation>
    <scope>NUCLEOTIDE SEQUENCE</scope>
</reference>
<sequence>MDAFVDEEGEAALAELEEELDEERSVEDALAAMAQRGARSAPEPPTAGNAAATAEPQPTARTPAAGSPGTSGACVDCSSGRAQPKFREAFGLSVCYDCQRAGRGEGGRYQVLSKSRAKDEYLLSDRQLDGERGGLRSMRLPNPNDARERLPRPALVWGAWEGEVEELALATWGSSEALLLEKERRSDERLRRAEAKRKLKSGTPEEQMMARCNGRAAPKQQRRKAQAGKAGEAAARPPVRQLAAERHEHVFSPDEEYDEATDLWTKRCACGFTVQYERI</sequence>
<dbReference type="GO" id="GO:0006284">
    <property type="term" value="P:base-excision repair"/>
    <property type="evidence" value="ECO:0007669"/>
    <property type="project" value="TreeGrafter"/>
</dbReference>
<dbReference type="InterPro" id="IPR000465">
    <property type="entry name" value="XPA/RAD14"/>
</dbReference>
<accession>A0A0D3KV28</accession>
<evidence type="ECO:0000256" key="2">
    <source>
        <dbReference type="ARBA" id="ARBA00022833"/>
    </source>
</evidence>
<organism evidence="6 7">
    <name type="scientific">Emiliania huxleyi (strain CCMP1516)</name>
    <dbReference type="NCBI Taxonomy" id="280463"/>
    <lineage>
        <taxon>Eukaryota</taxon>
        <taxon>Haptista</taxon>
        <taxon>Haptophyta</taxon>
        <taxon>Prymnesiophyceae</taxon>
        <taxon>Isochrysidales</taxon>
        <taxon>Noelaerhabdaceae</taxon>
        <taxon>Emiliania</taxon>
    </lineage>
</organism>
<reference evidence="6" key="2">
    <citation type="submission" date="2024-10" db="UniProtKB">
        <authorList>
            <consortium name="EnsemblProtists"/>
        </authorList>
    </citation>
    <scope>IDENTIFICATION</scope>
</reference>
<dbReference type="HOGENOM" id="CLU_999025_0_0_1"/>
<dbReference type="SUPFAM" id="SSF46955">
    <property type="entry name" value="Putative DNA-binding domain"/>
    <property type="match status" value="1"/>
</dbReference>
<comment type="subcellular location">
    <subcellularLocation>
        <location evidence="1">Nucleus</location>
    </subcellularLocation>
</comment>
<dbReference type="eggNOG" id="KOG4017">
    <property type="taxonomic scope" value="Eukaryota"/>
</dbReference>
<keyword evidence="2" id="KW-0862">Zinc</keyword>
<evidence type="ECO:0000256" key="1">
    <source>
        <dbReference type="ARBA" id="ARBA00004123"/>
    </source>
</evidence>
<dbReference type="GO" id="GO:0000110">
    <property type="term" value="C:nucleotide-excision repair factor 1 complex"/>
    <property type="evidence" value="ECO:0007669"/>
    <property type="project" value="TreeGrafter"/>
</dbReference>
<dbReference type="GO" id="GO:0000715">
    <property type="term" value="P:nucleotide-excision repair, DNA damage recognition"/>
    <property type="evidence" value="ECO:0007669"/>
    <property type="project" value="TreeGrafter"/>
</dbReference>
<feature type="domain" description="XPA C-terminal" evidence="5">
    <location>
        <begin position="109"/>
        <end position="146"/>
    </location>
</feature>
<feature type="region of interest" description="Disordered" evidence="4">
    <location>
        <begin position="196"/>
        <end position="242"/>
    </location>
</feature>
<keyword evidence="7" id="KW-1185">Reference proteome</keyword>
<dbReference type="GO" id="GO:0070914">
    <property type="term" value="P:UV-damage excision repair"/>
    <property type="evidence" value="ECO:0007669"/>
    <property type="project" value="TreeGrafter"/>
</dbReference>
<feature type="compositionally biased region" description="Low complexity" evidence="4">
    <location>
        <begin position="227"/>
        <end position="236"/>
    </location>
</feature>
<dbReference type="EnsemblProtists" id="EOD39613">
    <property type="protein sequence ID" value="EOD39613"/>
    <property type="gene ID" value="EMIHUDRAFT_448894"/>
</dbReference>
<dbReference type="RefSeq" id="XP_005792042.1">
    <property type="nucleotide sequence ID" value="XM_005791985.1"/>
</dbReference>
<dbReference type="GO" id="GO:0003684">
    <property type="term" value="F:damaged DNA binding"/>
    <property type="evidence" value="ECO:0007669"/>
    <property type="project" value="InterPro"/>
</dbReference>
<proteinExistence type="predicted"/>
<feature type="region of interest" description="Disordered" evidence="4">
    <location>
        <begin position="17"/>
        <end position="78"/>
    </location>
</feature>
<dbReference type="OMA" id="TCGHELS"/>
<dbReference type="Proteomes" id="UP000013827">
    <property type="component" value="Unassembled WGS sequence"/>
</dbReference>
<dbReference type="PANTHER" id="PTHR10142">
    <property type="entry name" value="DNA REPAIR PROTEIN COMPLEMENTING XP-A CELLS"/>
    <property type="match status" value="1"/>
</dbReference>
<dbReference type="AlphaFoldDB" id="A0A0D3KV28"/>
<dbReference type="InterPro" id="IPR037129">
    <property type="entry name" value="XPA_sf"/>
</dbReference>